<dbReference type="KEGG" id="vg:19486812"/>
<evidence type="ECO:0000313" key="1">
    <source>
        <dbReference type="EMBL" id="AHN83675.1"/>
    </source>
</evidence>
<dbReference type="Proteomes" id="UP000026907">
    <property type="component" value="Segment"/>
</dbReference>
<accession>A0A023MHA9</accession>
<proteinExistence type="predicted"/>
<evidence type="ECO:0000313" key="2">
    <source>
        <dbReference type="Proteomes" id="UP000026907"/>
    </source>
</evidence>
<dbReference type="GeneID" id="19486812"/>
<dbReference type="EMBL" id="KJ190158">
    <property type="protein sequence ID" value="AHN83675.1"/>
    <property type="molecule type" value="Genomic_DNA"/>
</dbReference>
<protein>
    <submittedName>
        <fullName evidence="1">Putative exodeoxyribonuclease</fullName>
    </submittedName>
</protein>
<reference evidence="1 2" key="1">
    <citation type="journal article" date="2014" name="Genome Announc.">
        <title>Complete Genome Sequences of Two Escherichia coli O157:H7 Phages Effective in Limiting Contamination of Food Products.</title>
        <authorList>
            <person name="Hong Y."/>
            <person name="Pan Y."/>
            <person name="Harman N.J."/>
            <person name="Ebner P.D."/>
        </authorList>
    </citation>
    <scope>NUCLEOTIDE SEQUENCE [LARGE SCALE GENOMIC DNA]</scope>
</reference>
<keyword evidence="2" id="KW-1185">Reference proteome</keyword>
<organism evidence="1 2">
    <name type="scientific">Escherichia phage FFH2</name>
    <dbReference type="NCBI Taxonomy" id="1446490"/>
    <lineage>
        <taxon>Viruses</taxon>
        <taxon>Duplodnaviria</taxon>
        <taxon>Heunggongvirae</taxon>
        <taxon>Uroviricota</taxon>
        <taxon>Caudoviricetes</taxon>
        <taxon>Vequintavirinae</taxon>
        <taxon>Vequintavirus</taxon>
        <taxon>Vequintavirus PDX</taxon>
        <taxon>Vequintavirus FFH2</taxon>
    </lineage>
</organism>
<dbReference type="RefSeq" id="YP_009030996.1">
    <property type="nucleotide sequence ID" value="NC_024134.1"/>
</dbReference>
<sequence>MSREYPLIESIDCLADLLEPDAIVYYDFDQVAYQAAASCEKRTIEVTHKASGRKKMFKTRTEFWGRQKNTVGGWLKAENTNREAACKKAGKEFIPWTREDFDVLDIQTPDPVENCLHTIKCKANAVLNYLGIPEDRCVGVLGGTGNFRLDLPMPERYKANRNNTLRPLLLGDARQYLQKQYNAQVINGIEADDWLAIQQFEGWNHYQKTGKFNKFIISIDKDQRTLPGLVFDPMRNDKGDFVRETPMLIDNGMGNIFMKPNGEVGGYGMLFFGYQMLCGDSADNIKPYQGLIGKGKFGDASAFYLLSQCSTPKEMWVAIIDQYKKWFPKGVVKYTDFNGIDRRISVGQWMSIIFDCLYMKRTFNDQTKLVNVLRNVGAI</sequence>
<name>A0A023MHA9_9CAUD</name>